<sequence length="446" mass="50409">MPYLKQVFLLAAMRWFVWCETEAAQSRKMSCTFKEKTYSPGDSWHPYLEPFGFMFCMRCSCTESGHVKCNPIKCPALRCDNPVTDSQQCCPRCADEQRPPAGLRAPVKTCRYNGTTYQMGETFTNHDLFPSRQSNQCVMCTCSGGNIFCALKTCQPITCSSPISVPDTCCFICKEGPPDNSYDDGGQQLNRGVRHSVDQCTGEQVKNRATRVTPAALRGSPRGLNLQTLHLKGAADTTVKILLQRKHQRACTYSGKTYSHGDVWHPVLGKVLECILCTCRDGLQECRRLTCPNQYPCKHPIKIDGKCCKICPESKTENNRTECYLGQDNNSLLVYKVESSSSAHVEDTVRRIAIERQGATEVEVQVWKTVDGVLHLMETGDVQKKDLIEHPENYILLTTLDEDAWRKFKEEEDKEKDFSRNRTCEDGIKEVVKYLNPDQLDILCTS</sequence>
<comment type="caution">
    <text evidence="1">The sequence shown here is derived from an EMBL/GenBank/DDBJ whole genome shotgun (WGS) entry which is preliminary data.</text>
</comment>
<organism evidence="1 2">
    <name type="scientific">Pangasius djambal</name>
    <dbReference type="NCBI Taxonomy" id="1691987"/>
    <lineage>
        <taxon>Eukaryota</taxon>
        <taxon>Metazoa</taxon>
        <taxon>Chordata</taxon>
        <taxon>Craniata</taxon>
        <taxon>Vertebrata</taxon>
        <taxon>Euteleostomi</taxon>
        <taxon>Actinopterygii</taxon>
        <taxon>Neopterygii</taxon>
        <taxon>Teleostei</taxon>
        <taxon>Ostariophysi</taxon>
        <taxon>Siluriformes</taxon>
        <taxon>Pangasiidae</taxon>
        <taxon>Pangasius</taxon>
    </lineage>
</organism>
<accession>A0ACC5YYY3</accession>
<name>A0ACC5YYY3_9TELE</name>
<gene>
    <name evidence="1" type="ORF">PDJAM_G00063870</name>
</gene>
<proteinExistence type="predicted"/>
<keyword evidence="2" id="KW-1185">Reference proteome</keyword>
<dbReference type="Proteomes" id="UP000830395">
    <property type="component" value="Chromosome 15"/>
</dbReference>
<evidence type="ECO:0000313" key="2">
    <source>
        <dbReference type="Proteomes" id="UP000830395"/>
    </source>
</evidence>
<protein>
    <submittedName>
        <fullName evidence="1">Uncharacterized protein</fullName>
    </submittedName>
</protein>
<reference evidence="1" key="1">
    <citation type="submission" date="2020-02" db="EMBL/GenBank/DDBJ databases">
        <title>Genome sequencing of the panga catfish, Pangasius djambal.</title>
        <authorList>
            <person name="Wen M."/>
            <person name="Zahm M."/>
            <person name="Roques C."/>
            <person name="Cabau C."/>
            <person name="Klopp C."/>
            <person name="Donnadieu C."/>
            <person name="Jouanno E."/>
            <person name="Avarre J.-C."/>
            <person name="Campet M."/>
            <person name="Ha T."/>
            <person name="Dugue R."/>
            <person name="Lampietro C."/>
            <person name="Louis A."/>
            <person name="Herpin A."/>
            <person name="Echchiki A."/>
            <person name="Berthelot C."/>
            <person name="Parey E."/>
            <person name="Roest-Crollius H."/>
            <person name="Braasch I."/>
            <person name="Postlethwait J.H."/>
            <person name="Bobe J."/>
            <person name="Montfort J."/>
            <person name="Bouchez O."/>
            <person name="Begum T."/>
            <person name="Schartl M."/>
            <person name="Gustiano R."/>
            <person name="Guiguen Y."/>
        </authorList>
    </citation>
    <scope>NUCLEOTIDE SEQUENCE</scope>
    <source>
        <strain evidence="1">Pdj_M5554</strain>
    </source>
</reference>
<dbReference type="EMBL" id="CM040989">
    <property type="protein sequence ID" value="MCJ8740849.1"/>
    <property type="molecule type" value="Genomic_DNA"/>
</dbReference>
<evidence type="ECO:0000313" key="1">
    <source>
        <dbReference type="EMBL" id="MCJ8740849.1"/>
    </source>
</evidence>